<name>A0A2W1ND17_9FLAO</name>
<sequence length="299" mass="34247">MHNKIIFQLTIMGLFSFYACSQNNDQDKLNHSAAAVATVKTEPHSFGGWYCPDNLNGFPAVDISDWQNVPVVHDRLPTKSETQNGTSLIYIDQEKYPNAKPIVMPLPRLAKYYNHSSKREDYIIVIQAIQVQEDSVVGFRLLNGGNGSARWNEIQWVSTDDIKKIPVTQFVSIQLPILASPDKIWDVMTKPENAHLFKQVLNQQKLLKPNWRSTTNVNYFYGKNGTLTANYAALLFGNYYIQNDYQQENYTEKFLLVENKETNQTELKIVCGPFAADFDVQKTILMNWAKQVKLWSEAP</sequence>
<comment type="caution">
    <text evidence="1">The sequence shown here is derived from an EMBL/GenBank/DDBJ whole genome shotgun (WGS) entry which is preliminary data.</text>
</comment>
<dbReference type="AlphaFoldDB" id="A0A2W1ND17"/>
<evidence type="ECO:0000313" key="1">
    <source>
        <dbReference type="EMBL" id="PZE15966.1"/>
    </source>
</evidence>
<dbReference type="Proteomes" id="UP000249248">
    <property type="component" value="Unassembled WGS sequence"/>
</dbReference>
<dbReference type="PROSITE" id="PS51257">
    <property type="entry name" value="PROKAR_LIPOPROTEIN"/>
    <property type="match status" value="1"/>
</dbReference>
<gene>
    <name evidence="1" type="ORF">DNU06_15065</name>
</gene>
<evidence type="ECO:0000313" key="2">
    <source>
        <dbReference type="Proteomes" id="UP000249248"/>
    </source>
</evidence>
<accession>A0A2W1ND17</accession>
<protein>
    <submittedName>
        <fullName evidence="1">Uncharacterized protein</fullName>
    </submittedName>
</protein>
<keyword evidence="2" id="KW-1185">Reference proteome</keyword>
<proteinExistence type="predicted"/>
<reference evidence="1 2" key="1">
    <citation type="submission" date="2018-06" db="EMBL/GenBank/DDBJ databases">
        <title>The draft genome sequence of Crocinitomix sp. SM1701.</title>
        <authorList>
            <person name="Zhang X."/>
        </authorList>
    </citation>
    <scope>NUCLEOTIDE SEQUENCE [LARGE SCALE GENOMIC DNA]</scope>
    <source>
        <strain evidence="1 2">SM1701</strain>
    </source>
</reference>
<organism evidence="1 2">
    <name type="scientific">Putridiphycobacter roseus</name>
    <dbReference type="NCBI Taxonomy" id="2219161"/>
    <lineage>
        <taxon>Bacteria</taxon>
        <taxon>Pseudomonadati</taxon>
        <taxon>Bacteroidota</taxon>
        <taxon>Flavobacteriia</taxon>
        <taxon>Flavobacteriales</taxon>
        <taxon>Crocinitomicaceae</taxon>
        <taxon>Putridiphycobacter</taxon>
    </lineage>
</organism>
<dbReference type="RefSeq" id="WP_111064328.1">
    <property type="nucleotide sequence ID" value="NZ_JBHUCU010000020.1"/>
</dbReference>
<dbReference type="EMBL" id="QKSB01000013">
    <property type="protein sequence ID" value="PZE15966.1"/>
    <property type="molecule type" value="Genomic_DNA"/>
</dbReference>
<dbReference type="OrthoDB" id="2355173at2"/>